<organism evidence="13 14">
    <name type="scientific">Anaerobiospirillum thomasii</name>
    <dbReference type="NCBI Taxonomy" id="179995"/>
    <lineage>
        <taxon>Bacteria</taxon>
        <taxon>Pseudomonadati</taxon>
        <taxon>Pseudomonadota</taxon>
        <taxon>Gammaproteobacteria</taxon>
        <taxon>Aeromonadales</taxon>
        <taxon>Succinivibrionaceae</taxon>
        <taxon>Anaerobiospirillum</taxon>
    </lineage>
</organism>
<dbReference type="CDD" id="cd11495">
    <property type="entry name" value="SLC5sbd_NIS-like_u3"/>
    <property type="match status" value="1"/>
</dbReference>
<dbReference type="RefSeq" id="WP_113743888.1">
    <property type="nucleotide sequence ID" value="NZ_UAPU01000007.1"/>
</dbReference>
<keyword evidence="7" id="KW-0915">Sodium</keyword>
<dbReference type="InterPro" id="IPR001734">
    <property type="entry name" value="Na/solute_symporter"/>
</dbReference>
<evidence type="ECO:0000256" key="10">
    <source>
        <dbReference type="ARBA" id="ARBA00023201"/>
    </source>
</evidence>
<evidence type="ECO:0000256" key="2">
    <source>
        <dbReference type="ARBA" id="ARBA00006434"/>
    </source>
</evidence>
<evidence type="ECO:0000256" key="9">
    <source>
        <dbReference type="ARBA" id="ARBA00023136"/>
    </source>
</evidence>
<feature type="transmembrane region" description="Helical" evidence="12">
    <location>
        <begin position="6"/>
        <end position="30"/>
    </location>
</feature>
<keyword evidence="6 12" id="KW-1133">Transmembrane helix</keyword>
<evidence type="ECO:0000256" key="3">
    <source>
        <dbReference type="ARBA" id="ARBA00022448"/>
    </source>
</evidence>
<dbReference type="NCBIfam" id="TIGR00813">
    <property type="entry name" value="sss"/>
    <property type="match status" value="1"/>
</dbReference>
<dbReference type="Gene3D" id="1.20.1730.10">
    <property type="entry name" value="Sodium/glucose cotransporter"/>
    <property type="match status" value="1"/>
</dbReference>
<evidence type="ECO:0000313" key="14">
    <source>
        <dbReference type="Proteomes" id="UP000250086"/>
    </source>
</evidence>
<dbReference type="EMBL" id="UAPV01000001">
    <property type="protein sequence ID" value="SPT69741.1"/>
    <property type="molecule type" value="Genomic_DNA"/>
</dbReference>
<evidence type="ECO:0000256" key="6">
    <source>
        <dbReference type="ARBA" id="ARBA00022989"/>
    </source>
</evidence>
<dbReference type="InterPro" id="IPR038377">
    <property type="entry name" value="Na/Glc_symporter_sf"/>
</dbReference>
<accession>A0A2X0VQ52</accession>
<keyword evidence="10" id="KW-0739">Sodium transport</keyword>
<feature type="transmembrane region" description="Helical" evidence="12">
    <location>
        <begin position="186"/>
        <end position="205"/>
    </location>
</feature>
<dbReference type="PANTHER" id="PTHR42985:SF40">
    <property type="entry name" value="LD47995P-RELATED"/>
    <property type="match status" value="1"/>
</dbReference>
<sequence length="509" mass="55426">MFDNLHGFTWIDTVILIIYMIAVLLAGFYFSKKEMKGKEFFKGDGSVPWWVTSVSIFATLLSPISFLALAGNSYGGTWLLWFAQLGMIIAIPLTIKFFLPVYANLGIDTAYHYLEIRYGSRALRVLGAIMFVIFQMGRMSIVMYLPCLALAKLAGIDVNILIIGMGAIAIVYSYTGGLKAVLWTDFIQGVILIGGIGLTLVYLIWRLDNGLGDITYSLTEGGRFLANGEDWINWSNLLGTSILLTIVGGGLSTFCSYVSSQDVVQRFTTTTDVKQLNKMTIGNGVLSIVCASIFYLVGTALFIFYEQNPELITDTFKGSQDQVFAYFITYELPVGVTGIILAALYAASQSTLSTGINSVATSWVLDIQSQITPNMTSERQTKIAQYVSLGVGVFAILVAMYLATASIRSAYELFNSFLGLALGALAGIFVMGAFTRKTSALGALCGFAVSILVVLYCKYYVPSINFWSYAVIAIIITTVVGVIVSKIQAAVTQKEYIAPEGSTFMTAKK</sequence>
<feature type="transmembrane region" description="Helical" evidence="12">
    <location>
        <begin position="123"/>
        <end position="145"/>
    </location>
</feature>
<dbReference type="GO" id="GO:0006814">
    <property type="term" value="P:sodium ion transport"/>
    <property type="evidence" value="ECO:0007669"/>
    <property type="project" value="UniProtKB-KW"/>
</dbReference>
<dbReference type="AlphaFoldDB" id="A0A2X0VQ52"/>
<keyword evidence="5 12" id="KW-0812">Transmembrane</keyword>
<feature type="transmembrane region" description="Helical" evidence="12">
    <location>
        <begin position="441"/>
        <end position="461"/>
    </location>
</feature>
<dbReference type="Pfam" id="PF00474">
    <property type="entry name" value="SSF"/>
    <property type="match status" value="1"/>
</dbReference>
<keyword evidence="8" id="KW-0406">Ion transport</keyword>
<feature type="transmembrane region" description="Helical" evidence="12">
    <location>
        <begin position="383"/>
        <end position="407"/>
    </location>
</feature>
<dbReference type="GO" id="GO:0005886">
    <property type="term" value="C:plasma membrane"/>
    <property type="evidence" value="ECO:0007669"/>
    <property type="project" value="UniProtKB-SubCell"/>
</dbReference>
<keyword evidence="14" id="KW-1185">Reference proteome</keyword>
<evidence type="ECO:0000256" key="12">
    <source>
        <dbReference type="SAM" id="Phobius"/>
    </source>
</evidence>
<evidence type="ECO:0000256" key="8">
    <source>
        <dbReference type="ARBA" id="ARBA00023065"/>
    </source>
</evidence>
<feature type="transmembrane region" description="Helical" evidence="12">
    <location>
        <begin position="467"/>
        <end position="484"/>
    </location>
</feature>
<feature type="transmembrane region" description="Helical" evidence="12">
    <location>
        <begin position="50"/>
        <end position="72"/>
    </location>
</feature>
<evidence type="ECO:0000256" key="7">
    <source>
        <dbReference type="ARBA" id="ARBA00023053"/>
    </source>
</evidence>
<gene>
    <name evidence="13" type="primary">sglT_1</name>
    <name evidence="13" type="ORF">NCTC13093_01121</name>
</gene>
<feature type="transmembrane region" description="Helical" evidence="12">
    <location>
        <begin position="237"/>
        <end position="259"/>
    </location>
</feature>
<comment type="subcellular location">
    <subcellularLocation>
        <location evidence="1">Cell membrane</location>
        <topology evidence="1">Multi-pass membrane protein</topology>
    </subcellularLocation>
</comment>
<evidence type="ECO:0000256" key="5">
    <source>
        <dbReference type="ARBA" id="ARBA00022692"/>
    </source>
</evidence>
<feature type="transmembrane region" description="Helical" evidence="12">
    <location>
        <begin position="78"/>
        <end position="102"/>
    </location>
</feature>
<feature type="transmembrane region" description="Helical" evidence="12">
    <location>
        <begin position="151"/>
        <end position="174"/>
    </location>
</feature>
<comment type="similarity">
    <text evidence="2 11">Belongs to the sodium:solute symporter (SSF) (TC 2.A.21) family.</text>
</comment>
<feature type="transmembrane region" description="Helical" evidence="12">
    <location>
        <begin position="413"/>
        <end position="434"/>
    </location>
</feature>
<keyword evidence="9 12" id="KW-0472">Membrane</keyword>
<name>A0A2X0VQ52_9GAMM</name>
<evidence type="ECO:0000256" key="11">
    <source>
        <dbReference type="RuleBase" id="RU362091"/>
    </source>
</evidence>
<dbReference type="Proteomes" id="UP000250086">
    <property type="component" value="Unassembled WGS sequence"/>
</dbReference>
<dbReference type="PANTHER" id="PTHR42985">
    <property type="entry name" value="SODIUM-COUPLED MONOCARBOXYLATE TRANSPORTER"/>
    <property type="match status" value="1"/>
</dbReference>
<dbReference type="InterPro" id="IPR051163">
    <property type="entry name" value="Sodium:Solute_Symporter_SSF"/>
</dbReference>
<feature type="transmembrane region" description="Helical" evidence="12">
    <location>
        <begin position="324"/>
        <end position="347"/>
    </location>
</feature>
<evidence type="ECO:0000256" key="4">
    <source>
        <dbReference type="ARBA" id="ARBA00022475"/>
    </source>
</evidence>
<evidence type="ECO:0000313" key="13">
    <source>
        <dbReference type="EMBL" id="SPT69741.1"/>
    </source>
</evidence>
<keyword evidence="3" id="KW-0813">Transport</keyword>
<dbReference type="OrthoDB" id="9814523at2"/>
<evidence type="ECO:0000256" key="1">
    <source>
        <dbReference type="ARBA" id="ARBA00004651"/>
    </source>
</evidence>
<feature type="transmembrane region" description="Helical" evidence="12">
    <location>
        <begin position="280"/>
        <end position="304"/>
    </location>
</feature>
<dbReference type="GO" id="GO:0015293">
    <property type="term" value="F:symporter activity"/>
    <property type="evidence" value="ECO:0007669"/>
    <property type="project" value="TreeGrafter"/>
</dbReference>
<protein>
    <submittedName>
        <fullName evidence="13">Na(+)/glucose symporter</fullName>
    </submittedName>
</protein>
<reference evidence="13 14" key="1">
    <citation type="submission" date="2018-06" db="EMBL/GenBank/DDBJ databases">
        <authorList>
            <consortium name="Pathogen Informatics"/>
            <person name="Doyle S."/>
        </authorList>
    </citation>
    <scope>NUCLEOTIDE SEQUENCE [LARGE SCALE GENOMIC DNA]</scope>
    <source>
        <strain evidence="13 14">NCTC13093</strain>
    </source>
</reference>
<dbReference type="PROSITE" id="PS50283">
    <property type="entry name" value="NA_SOLUT_SYMP_3"/>
    <property type="match status" value="1"/>
</dbReference>
<proteinExistence type="inferred from homology"/>
<keyword evidence="4" id="KW-1003">Cell membrane</keyword>